<proteinExistence type="predicted"/>
<sequence>MDQRFDLSIAVLKKAEAVLKEKRWFKRWVRTCVPKLVDTLGRIYTTRKKILRKSAISVHGTLDKTRQIQATGHKVKSLRFGDQSLEFAADRQFVATLVMNVGAKTE</sequence>
<name>A0A4Y2E336_ARAVE</name>
<reference evidence="1 2" key="1">
    <citation type="journal article" date="2019" name="Sci. Rep.">
        <title>Orb-weaving spider Araneus ventricosus genome elucidates the spidroin gene catalogue.</title>
        <authorList>
            <person name="Kono N."/>
            <person name="Nakamura H."/>
            <person name="Ohtoshi R."/>
            <person name="Moran D.A.P."/>
            <person name="Shinohara A."/>
            <person name="Yoshida Y."/>
            <person name="Fujiwara M."/>
            <person name="Mori M."/>
            <person name="Tomita M."/>
            <person name="Arakawa K."/>
        </authorList>
    </citation>
    <scope>NUCLEOTIDE SEQUENCE [LARGE SCALE GENOMIC DNA]</scope>
</reference>
<protein>
    <submittedName>
        <fullName evidence="1">Uncharacterized protein</fullName>
    </submittedName>
</protein>
<evidence type="ECO:0000313" key="2">
    <source>
        <dbReference type="Proteomes" id="UP000499080"/>
    </source>
</evidence>
<dbReference type="AlphaFoldDB" id="A0A4Y2E336"/>
<evidence type="ECO:0000313" key="1">
    <source>
        <dbReference type="EMBL" id="GBM23573.1"/>
    </source>
</evidence>
<dbReference type="EMBL" id="BGPR01000500">
    <property type="protein sequence ID" value="GBM23573.1"/>
    <property type="molecule type" value="Genomic_DNA"/>
</dbReference>
<keyword evidence="2" id="KW-1185">Reference proteome</keyword>
<comment type="caution">
    <text evidence="1">The sequence shown here is derived from an EMBL/GenBank/DDBJ whole genome shotgun (WGS) entry which is preliminary data.</text>
</comment>
<gene>
    <name evidence="1" type="ORF">AVEN_196648_1</name>
</gene>
<accession>A0A4Y2E336</accession>
<organism evidence="1 2">
    <name type="scientific">Araneus ventricosus</name>
    <name type="common">Orbweaver spider</name>
    <name type="synonym">Epeira ventricosa</name>
    <dbReference type="NCBI Taxonomy" id="182803"/>
    <lineage>
        <taxon>Eukaryota</taxon>
        <taxon>Metazoa</taxon>
        <taxon>Ecdysozoa</taxon>
        <taxon>Arthropoda</taxon>
        <taxon>Chelicerata</taxon>
        <taxon>Arachnida</taxon>
        <taxon>Araneae</taxon>
        <taxon>Araneomorphae</taxon>
        <taxon>Entelegynae</taxon>
        <taxon>Araneoidea</taxon>
        <taxon>Araneidae</taxon>
        <taxon>Araneus</taxon>
    </lineage>
</organism>
<dbReference type="Proteomes" id="UP000499080">
    <property type="component" value="Unassembled WGS sequence"/>
</dbReference>